<accession>A0ACB9WNW6</accession>
<sequence>DGGGVSGGYARCARPGGCGGKGVAAGGKGGAAGGKGALRVFVGTLQSGVCSSPRATSPSLTRRHQTTPT</sequence>
<gene>
    <name evidence="1" type="ORF">KUCAC02_005559</name>
</gene>
<dbReference type="Proteomes" id="UP001057452">
    <property type="component" value="Chromosome 13"/>
</dbReference>
<comment type="caution">
    <text evidence="1">The sequence shown here is derived from an EMBL/GenBank/DDBJ whole genome shotgun (WGS) entry which is preliminary data.</text>
</comment>
<proteinExistence type="predicted"/>
<name>A0ACB9WNW6_CHAAC</name>
<feature type="non-terminal residue" evidence="1">
    <location>
        <position position="1"/>
    </location>
</feature>
<evidence type="ECO:0000313" key="1">
    <source>
        <dbReference type="EMBL" id="KAI4815413.1"/>
    </source>
</evidence>
<keyword evidence="2" id="KW-1185">Reference proteome</keyword>
<protein>
    <submittedName>
        <fullName evidence="1">Uncharacterized protein</fullName>
    </submittedName>
</protein>
<organism evidence="1 2">
    <name type="scientific">Chaenocephalus aceratus</name>
    <name type="common">Blackfin icefish</name>
    <name type="synonym">Chaenichthys aceratus</name>
    <dbReference type="NCBI Taxonomy" id="36190"/>
    <lineage>
        <taxon>Eukaryota</taxon>
        <taxon>Metazoa</taxon>
        <taxon>Chordata</taxon>
        <taxon>Craniata</taxon>
        <taxon>Vertebrata</taxon>
        <taxon>Euteleostomi</taxon>
        <taxon>Actinopterygii</taxon>
        <taxon>Neopterygii</taxon>
        <taxon>Teleostei</taxon>
        <taxon>Neoteleostei</taxon>
        <taxon>Acanthomorphata</taxon>
        <taxon>Eupercaria</taxon>
        <taxon>Perciformes</taxon>
        <taxon>Notothenioidei</taxon>
        <taxon>Channichthyidae</taxon>
        <taxon>Chaenocephalus</taxon>
    </lineage>
</organism>
<evidence type="ECO:0000313" key="2">
    <source>
        <dbReference type="Proteomes" id="UP001057452"/>
    </source>
</evidence>
<feature type="non-terminal residue" evidence="1">
    <location>
        <position position="69"/>
    </location>
</feature>
<dbReference type="EMBL" id="CM043797">
    <property type="protein sequence ID" value="KAI4815413.1"/>
    <property type="molecule type" value="Genomic_DNA"/>
</dbReference>
<reference evidence="1" key="1">
    <citation type="submission" date="2022-05" db="EMBL/GenBank/DDBJ databases">
        <title>Chromosome-level genome of Chaenocephalus aceratus.</title>
        <authorList>
            <person name="Park H."/>
        </authorList>
    </citation>
    <scope>NUCLEOTIDE SEQUENCE</scope>
    <source>
        <strain evidence="1">KU_202001</strain>
    </source>
</reference>